<evidence type="ECO:0000256" key="1">
    <source>
        <dbReference type="SAM" id="MobiDB-lite"/>
    </source>
</evidence>
<feature type="region of interest" description="Disordered" evidence="1">
    <location>
        <begin position="476"/>
        <end position="517"/>
    </location>
</feature>
<dbReference type="OrthoDB" id="3915194at2759"/>
<accession>A0A9N8KPL2</accession>
<evidence type="ECO:0000313" key="2">
    <source>
        <dbReference type="EMBL" id="CAD0114657.1"/>
    </source>
</evidence>
<dbReference type="Proteomes" id="UP000745764">
    <property type="component" value="Unassembled WGS sequence"/>
</dbReference>
<sequence length="517" mass="58434">MGSPHSGGDLSLPGMPTEVLSIIINLAGPETLPALRLTDKRLCAVSNRPFAIQYISKRRHVQSTHSIDALIEITAHPFFGKFVRTVMVSGYRPEPPKRWKSSKKCPGCGQPQSQSYCTSPAVHNLTLSQVQLAEKLGEVFSNVERSSTPVTIGVCDYRRHCFGSSGYMKFEKCSEWAEGELNDKRFLAVLRLSMRRVDPSYHIIRTFKAILQAAQVSGCEIEGINYDLCDGRMPRIDSIAHRKEILSFWSRSADRLAQMPIFELSVRPEFPGNPQTHLKYDRNRSRLDLSGYSFEWTSGDDTIPSTLAVLVGLSTYPIVSVKLQGCIFNRLDLLWIFQSPTLRRLTLRSVALYTGWFNTNFWSSLLDRLSRVKHLKHLELFHARYMFFPQGGHSMQLQSATEWYELNNELQWSESWFTLAPSGDVDEGIILTDQTSISVQLKALADQVAQTEVDKVAEIKRDGFVRTNIVGICHNVQPDTNFMSTGEDRDEVQDGESGQTSDAQDEPRANDNHHEPE</sequence>
<feature type="compositionally biased region" description="Basic and acidic residues" evidence="1">
    <location>
        <begin position="505"/>
        <end position="517"/>
    </location>
</feature>
<name>A0A9N8KPL2_9PEZI</name>
<proteinExistence type="predicted"/>
<dbReference type="AlphaFoldDB" id="A0A9N8KPL2"/>
<keyword evidence="3" id="KW-1185">Reference proteome</keyword>
<comment type="caution">
    <text evidence="2">The sequence shown here is derived from an EMBL/GenBank/DDBJ whole genome shotgun (WGS) entry which is preliminary data.</text>
</comment>
<organism evidence="2 3">
    <name type="scientific">Aureobasidium uvarum</name>
    <dbReference type="NCBI Taxonomy" id="2773716"/>
    <lineage>
        <taxon>Eukaryota</taxon>
        <taxon>Fungi</taxon>
        <taxon>Dikarya</taxon>
        <taxon>Ascomycota</taxon>
        <taxon>Pezizomycotina</taxon>
        <taxon>Dothideomycetes</taxon>
        <taxon>Dothideomycetidae</taxon>
        <taxon>Dothideales</taxon>
        <taxon>Saccotheciaceae</taxon>
        <taxon>Aureobasidium</taxon>
    </lineage>
</organism>
<gene>
    <name evidence="2" type="ORF">AWRI4620_LOCUS8912</name>
</gene>
<protein>
    <submittedName>
        <fullName evidence="2">Uncharacterized protein</fullName>
    </submittedName>
</protein>
<reference evidence="2" key="1">
    <citation type="submission" date="2020-06" db="EMBL/GenBank/DDBJ databases">
        <authorList>
            <person name="Onetto C."/>
        </authorList>
    </citation>
    <scope>NUCLEOTIDE SEQUENCE</scope>
</reference>
<evidence type="ECO:0000313" key="3">
    <source>
        <dbReference type="Proteomes" id="UP000745764"/>
    </source>
</evidence>
<feature type="non-terminal residue" evidence="2">
    <location>
        <position position="1"/>
    </location>
</feature>
<dbReference type="EMBL" id="CAINUL010000018">
    <property type="protein sequence ID" value="CAD0114657.1"/>
    <property type="molecule type" value="Genomic_DNA"/>
</dbReference>